<dbReference type="AlphaFoldDB" id="A0A5E8CHS9"/>
<reference evidence="1" key="1">
    <citation type="submission" date="2019-09" db="EMBL/GenBank/DDBJ databases">
        <authorList>
            <person name="Needham M D."/>
        </authorList>
    </citation>
    <scope>NUCLEOTIDE SEQUENCE</scope>
</reference>
<proteinExistence type="predicted"/>
<dbReference type="EMBL" id="CABVLZ010000002">
    <property type="protein sequence ID" value="VVU94791.1"/>
    <property type="molecule type" value="Genomic_DNA"/>
</dbReference>
<sequence length="266" mass="31678">MVKLWSQYSINIENINYISIKTQYSDIKSKFEKLKEDKSKLESNGDNEDVNSEENTYDNNNKVILERINNFINKDKEGQLEFNKKNSLDLLQLEETISNYLCKYVLQNNYLNHSFFISTLKIIQKISSTLRDKINQKKFSHDLRKIKITNSIPRSSYKFCHFKEDCVYNYDSKKSGCYADHYVHNMIEADIEALIEYININYKDNNIINHNKEIIKCINTLCFVIKHMESELKSLCIYAEPKEYDKLHQNKVIHKKPKKNFKKKKI</sequence>
<protein>
    <submittedName>
        <fullName evidence="1">Uncharacterized protein</fullName>
    </submittedName>
</protein>
<name>A0A5E8CHS9_9ZZZZ</name>
<organism evidence="1">
    <name type="scientific">seawater metagenome</name>
    <dbReference type="NCBI Taxonomy" id="1561972"/>
    <lineage>
        <taxon>unclassified sequences</taxon>
        <taxon>metagenomes</taxon>
        <taxon>ecological metagenomes</taxon>
    </lineage>
</organism>
<gene>
    <name evidence="1" type="ORF">CPAV1605_516</name>
</gene>
<accession>A0A5E8CHS9</accession>
<evidence type="ECO:0000313" key="1">
    <source>
        <dbReference type="EMBL" id="VVU94791.1"/>
    </source>
</evidence>